<sequence length="60" mass="6297">MTGFSAASAEPQAASYKPQAASHKPQATSQKLDTKVKNKTPEKEQSVFSCTEGLGNAISL</sequence>
<dbReference type="EMBL" id="BMFF01000001">
    <property type="protein sequence ID" value="GGC85319.1"/>
    <property type="molecule type" value="Genomic_DNA"/>
</dbReference>
<proteinExistence type="predicted"/>
<evidence type="ECO:0000256" key="1">
    <source>
        <dbReference type="SAM" id="MobiDB-lite"/>
    </source>
</evidence>
<feature type="region of interest" description="Disordered" evidence="1">
    <location>
        <begin position="1"/>
        <end position="60"/>
    </location>
</feature>
<keyword evidence="3" id="KW-1185">Reference proteome</keyword>
<protein>
    <submittedName>
        <fullName evidence="2">Uncharacterized protein</fullName>
    </submittedName>
</protein>
<gene>
    <name evidence="2" type="ORF">GCM10007418_01340</name>
</gene>
<organism evidence="2 3">
    <name type="scientific">Halopseudomonas salina</name>
    <dbReference type="NCBI Taxonomy" id="1323744"/>
    <lineage>
        <taxon>Bacteria</taxon>
        <taxon>Pseudomonadati</taxon>
        <taxon>Pseudomonadota</taxon>
        <taxon>Gammaproteobacteria</taxon>
        <taxon>Pseudomonadales</taxon>
        <taxon>Pseudomonadaceae</taxon>
        <taxon>Halopseudomonas</taxon>
    </lineage>
</organism>
<reference evidence="3" key="1">
    <citation type="journal article" date="2019" name="Int. J. Syst. Evol. Microbiol.">
        <title>The Global Catalogue of Microorganisms (GCM) 10K type strain sequencing project: providing services to taxonomists for standard genome sequencing and annotation.</title>
        <authorList>
            <consortium name="The Broad Institute Genomics Platform"/>
            <consortium name="The Broad Institute Genome Sequencing Center for Infectious Disease"/>
            <person name="Wu L."/>
            <person name="Ma J."/>
        </authorList>
    </citation>
    <scope>NUCLEOTIDE SEQUENCE [LARGE SCALE GENOMIC DNA]</scope>
    <source>
        <strain evidence="3">CGMCC 1.12482</strain>
    </source>
</reference>
<accession>A0ABQ1NUW0</accession>
<dbReference type="Proteomes" id="UP000638188">
    <property type="component" value="Unassembled WGS sequence"/>
</dbReference>
<evidence type="ECO:0000313" key="2">
    <source>
        <dbReference type="EMBL" id="GGC85319.1"/>
    </source>
</evidence>
<comment type="caution">
    <text evidence="2">The sequence shown here is derived from an EMBL/GenBank/DDBJ whole genome shotgun (WGS) entry which is preliminary data.</text>
</comment>
<name>A0ABQ1NUW0_9GAMM</name>
<feature type="compositionally biased region" description="Basic and acidic residues" evidence="1">
    <location>
        <begin position="32"/>
        <end position="45"/>
    </location>
</feature>
<evidence type="ECO:0000313" key="3">
    <source>
        <dbReference type="Proteomes" id="UP000638188"/>
    </source>
</evidence>